<dbReference type="OrthoDB" id="5288905at2"/>
<comment type="cofactor">
    <cofactor evidence="1">
        <name>pyridoxal 5'-phosphate</name>
        <dbReference type="ChEBI" id="CHEBI:597326"/>
    </cofactor>
</comment>
<dbReference type="EMBL" id="FQ312005">
    <property type="protein sequence ID" value="CBW26690.1"/>
    <property type="molecule type" value="Genomic_DNA"/>
</dbReference>
<evidence type="ECO:0000313" key="6">
    <source>
        <dbReference type="Proteomes" id="UP000008963"/>
    </source>
</evidence>
<evidence type="ECO:0000256" key="1">
    <source>
        <dbReference type="ARBA" id="ARBA00001933"/>
    </source>
</evidence>
<dbReference type="KEGG" id="bmx:BMS_1870"/>
<dbReference type="GO" id="GO:0008483">
    <property type="term" value="F:transaminase activity"/>
    <property type="evidence" value="ECO:0007669"/>
    <property type="project" value="UniProtKB-KW"/>
</dbReference>
<evidence type="ECO:0000256" key="2">
    <source>
        <dbReference type="ARBA" id="ARBA00008954"/>
    </source>
</evidence>
<dbReference type="HOGENOM" id="CLU_016922_4_0_7"/>
<dbReference type="PIRSF" id="PIRSF000521">
    <property type="entry name" value="Transaminase_4ab_Lys_Orn"/>
    <property type="match status" value="1"/>
</dbReference>
<dbReference type="SUPFAM" id="SSF53383">
    <property type="entry name" value="PLP-dependent transferases"/>
    <property type="match status" value="1"/>
</dbReference>
<keyword evidence="6" id="KW-1185">Reference proteome</keyword>
<dbReference type="AlphaFoldDB" id="E1X230"/>
<dbReference type="InterPro" id="IPR049704">
    <property type="entry name" value="Aminotrans_3_PPA_site"/>
</dbReference>
<dbReference type="GO" id="GO:0005829">
    <property type="term" value="C:cytosol"/>
    <property type="evidence" value="ECO:0007669"/>
    <property type="project" value="TreeGrafter"/>
</dbReference>
<evidence type="ECO:0000313" key="5">
    <source>
        <dbReference type="EMBL" id="CBW26690.1"/>
    </source>
</evidence>
<keyword evidence="5" id="KW-0032">Aminotransferase</keyword>
<keyword evidence="5" id="KW-0808">Transferase</keyword>
<dbReference type="Pfam" id="PF00202">
    <property type="entry name" value="Aminotran_3"/>
    <property type="match status" value="1"/>
</dbReference>
<evidence type="ECO:0000256" key="4">
    <source>
        <dbReference type="RuleBase" id="RU003560"/>
    </source>
</evidence>
<dbReference type="Proteomes" id="UP000008963">
    <property type="component" value="Chromosome"/>
</dbReference>
<sequence>MSDHPFYFTWTAQLKALRIEIEKSRDCYYLTTEGRKLYDLSSTSYQAAFGHSFSPIKKAIQSQLNSLPISSPKGVFELKQRATQKLIEYLNIPGKIFYTVSGAESIENALKMARQISGKEIILARKNSYHGASLGALSVTGDWRTKDHKSLSKWTKRIPDPQVDPNAEKLAQLIEKIGAQKIAAICLETFIGGNGVISAPLSWWRGLAKLKKKYGFFIILDEVVCGFGRTGKPFGFHHLPIKPDFICMAKIITGGYIPFGAVWTSKEIASYYKSNTLSCGLTNYAHPLGLSAMESVIDSLKTTQLKEQIKELSHGLETYKEKFELIGVVNEVRVIGTLMAIDLKKNIPFQRFIDEDILVALVGQRIIIAPPFTMRPSILKKLLKRIEGLLKEDSHE</sequence>
<evidence type="ECO:0000256" key="3">
    <source>
        <dbReference type="ARBA" id="ARBA00022898"/>
    </source>
</evidence>
<protein>
    <submittedName>
        <fullName evidence="5">Aminotransferase</fullName>
    </submittedName>
</protein>
<dbReference type="PATRIC" id="fig|862908.3.peg.1775"/>
<organism evidence="5 6">
    <name type="scientific">Halobacteriovorax marinus (strain ATCC BAA-682 / DSM 15412 / SJ)</name>
    <name type="common">Bacteriovorax marinus</name>
    <dbReference type="NCBI Taxonomy" id="862908"/>
    <lineage>
        <taxon>Bacteria</taxon>
        <taxon>Pseudomonadati</taxon>
        <taxon>Bdellovibrionota</taxon>
        <taxon>Bacteriovoracia</taxon>
        <taxon>Bacteriovoracales</taxon>
        <taxon>Halobacteriovoraceae</taxon>
        <taxon>Halobacteriovorax</taxon>
    </lineage>
</organism>
<dbReference type="PROSITE" id="PS00600">
    <property type="entry name" value="AA_TRANSFER_CLASS_3"/>
    <property type="match status" value="1"/>
</dbReference>
<dbReference type="InterPro" id="IPR015424">
    <property type="entry name" value="PyrdxlP-dep_Trfase"/>
</dbReference>
<dbReference type="InterPro" id="IPR015422">
    <property type="entry name" value="PyrdxlP-dep_Trfase_small"/>
</dbReference>
<dbReference type="eggNOG" id="COG0161">
    <property type="taxonomic scope" value="Bacteria"/>
</dbReference>
<dbReference type="PANTHER" id="PTHR43094:SF1">
    <property type="entry name" value="AMINOTRANSFERASE CLASS-III"/>
    <property type="match status" value="1"/>
</dbReference>
<dbReference type="InterPro" id="IPR015421">
    <property type="entry name" value="PyrdxlP-dep_Trfase_major"/>
</dbReference>
<proteinExistence type="inferred from homology"/>
<dbReference type="InterPro" id="IPR005814">
    <property type="entry name" value="Aminotrans_3"/>
</dbReference>
<dbReference type="Gene3D" id="3.90.1150.10">
    <property type="entry name" value="Aspartate Aminotransferase, domain 1"/>
    <property type="match status" value="1"/>
</dbReference>
<accession>E1X230</accession>
<dbReference type="PANTHER" id="PTHR43094">
    <property type="entry name" value="AMINOTRANSFERASE"/>
    <property type="match status" value="1"/>
</dbReference>
<name>E1X230_HALMS</name>
<dbReference type="Gene3D" id="3.40.640.10">
    <property type="entry name" value="Type I PLP-dependent aspartate aminotransferase-like (Major domain)"/>
    <property type="match status" value="1"/>
</dbReference>
<dbReference type="GO" id="GO:0030170">
    <property type="term" value="F:pyridoxal phosphate binding"/>
    <property type="evidence" value="ECO:0007669"/>
    <property type="project" value="InterPro"/>
</dbReference>
<keyword evidence="3 4" id="KW-0663">Pyridoxal phosphate</keyword>
<dbReference type="STRING" id="862908.BMS_1870"/>
<reference evidence="6" key="1">
    <citation type="journal article" date="2013" name="ISME J.">
        <title>A small predatory core genome in the divergent marine Bacteriovorax marinus SJ and the terrestrial Bdellovibrio bacteriovorus.</title>
        <authorList>
            <person name="Crossman L.C."/>
            <person name="Chen H."/>
            <person name="Cerdeno-Tarraga A.M."/>
            <person name="Brooks K."/>
            <person name="Quail M.A."/>
            <person name="Pineiro S.A."/>
            <person name="Hobley L."/>
            <person name="Sockett R.E."/>
            <person name="Bentley S.D."/>
            <person name="Parkhill J."/>
            <person name="Williams H.N."/>
            <person name="Stine O.C."/>
        </authorList>
    </citation>
    <scope>NUCLEOTIDE SEQUENCE [LARGE SCALE GENOMIC DNA]</scope>
    <source>
        <strain evidence="6">ATCC BAA-682 / DSM 15412 / SJ</strain>
    </source>
</reference>
<gene>
    <name evidence="5" type="ordered locus">BMS_1870</name>
</gene>
<dbReference type="RefSeq" id="WP_014244471.1">
    <property type="nucleotide sequence ID" value="NC_016620.1"/>
</dbReference>
<comment type="similarity">
    <text evidence="2 4">Belongs to the class-III pyridoxal-phosphate-dependent aminotransferase family.</text>
</comment>